<dbReference type="Pfam" id="PF04268">
    <property type="entry name" value="SoxG"/>
    <property type="match status" value="1"/>
</dbReference>
<proteinExistence type="predicted"/>
<dbReference type="EMBL" id="CP098747">
    <property type="protein sequence ID" value="USG63001.1"/>
    <property type="molecule type" value="Genomic_DNA"/>
</dbReference>
<protein>
    <recommendedName>
        <fullName evidence="3">Sarcosine oxidase subunit gamma</fullName>
    </recommendedName>
</protein>
<evidence type="ECO:0008006" key="3">
    <source>
        <dbReference type="Google" id="ProtNLM"/>
    </source>
</evidence>
<accession>A0ABY4W831</accession>
<dbReference type="InterPro" id="IPR027266">
    <property type="entry name" value="TrmE/GcvT-like"/>
</dbReference>
<reference evidence="1" key="1">
    <citation type="submission" date="2022-06" db="EMBL/GenBank/DDBJ databases">
        <title>Sneathiella actinostolidae sp. nov., isolated from a sea anemonein the Western Pacific Ocean.</title>
        <authorList>
            <person name="Wei M.J."/>
        </authorList>
    </citation>
    <scope>NUCLEOTIDE SEQUENCE</scope>
    <source>
        <strain evidence="1">PHK-P5</strain>
    </source>
</reference>
<dbReference type="SUPFAM" id="SSF103025">
    <property type="entry name" value="Folate-binding domain"/>
    <property type="match status" value="1"/>
</dbReference>
<name>A0ABY4W831_9PROT</name>
<sequence length="187" mass="20838">MVSLENRLSSASNIIEQFPPGLRELPFQGQINLRGDPENKNFMTSTKSVLGLDLPLSPNTVSVGIGVKALWLSPDEWLVVAEDQKQNDLVWKLEKALAGEHTAINDVSANRTIFELAGNHVHQVLMKSSEFDFHPRVFSPGNCVQTLIAKSQAIVEQIEPNTFHIYVRCSFGRYVGAWLADSCKEFV</sequence>
<dbReference type="Gene3D" id="3.30.70.1520">
    <property type="entry name" value="Heterotetrameric sarcosine oxidase"/>
    <property type="match status" value="1"/>
</dbReference>
<dbReference type="InterPro" id="IPR007375">
    <property type="entry name" value="SoxG"/>
</dbReference>
<dbReference type="Gene3D" id="3.30.1360.120">
    <property type="entry name" value="Probable tRNA modification gtpase trme, domain 1"/>
    <property type="match status" value="1"/>
</dbReference>
<dbReference type="RefSeq" id="WP_251937395.1">
    <property type="nucleotide sequence ID" value="NZ_CP098747.1"/>
</dbReference>
<evidence type="ECO:0000313" key="2">
    <source>
        <dbReference type="Proteomes" id="UP001056291"/>
    </source>
</evidence>
<dbReference type="Proteomes" id="UP001056291">
    <property type="component" value="Chromosome"/>
</dbReference>
<keyword evidence="2" id="KW-1185">Reference proteome</keyword>
<organism evidence="1 2">
    <name type="scientific">Sneathiella marina</name>
    <dbReference type="NCBI Taxonomy" id="2950108"/>
    <lineage>
        <taxon>Bacteria</taxon>
        <taxon>Pseudomonadati</taxon>
        <taxon>Pseudomonadota</taxon>
        <taxon>Alphaproteobacteria</taxon>
        <taxon>Sneathiellales</taxon>
        <taxon>Sneathiellaceae</taxon>
        <taxon>Sneathiella</taxon>
    </lineage>
</organism>
<evidence type="ECO:0000313" key="1">
    <source>
        <dbReference type="EMBL" id="USG63001.1"/>
    </source>
</evidence>
<gene>
    <name evidence="1" type="ORF">NBZ79_08420</name>
</gene>